<gene>
    <name evidence="1" type="ORF">Fuma_02347</name>
</gene>
<evidence type="ECO:0000313" key="2">
    <source>
        <dbReference type="Proteomes" id="UP000187735"/>
    </source>
</evidence>
<dbReference type="AlphaFoldDB" id="A0A1P8WF93"/>
<dbReference type="KEGG" id="fmr:Fuma_02347"/>
<name>A0A1P8WF93_9PLAN</name>
<dbReference type="Proteomes" id="UP000187735">
    <property type="component" value="Chromosome"/>
</dbReference>
<proteinExistence type="predicted"/>
<protein>
    <submittedName>
        <fullName evidence="1">Uncharacterized protein</fullName>
    </submittedName>
</protein>
<dbReference type="EMBL" id="CP017641">
    <property type="protein sequence ID" value="APZ92735.1"/>
    <property type="molecule type" value="Genomic_DNA"/>
</dbReference>
<organism evidence="1 2">
    <name type="scientific">Fuerstiella marisgermanici</name>
    <dbReference type="NCBI Taxonomy" id="1891926"/>
    <lineage>
        <taxon>Bacteria</taxon>
        <taxon>Pseudomonadati</taxon>
        <taxon>Planctomycetota</taxon>
        <taxon>Planctomycetia</taxon>
        <taxon>Planctomycetales</taxon>
        <taxon>Planctomycetaceae</taxon>
        <taxon>Fuerstiella</taxon>
    </lineage>
</organism>
<reference evidence="1 2" key="1">
    <citation type="journal article" date="2016" name="Front. Microbiol.">
        <title>Fuerstia marisgermanicae gen. nov., sp. nov., an Unusual Member of the Phylum Planctomycetes from the German Wadden Sea.</title>
        <authorList>
            <person name="Kohn T."/>
            <person name="Heuer A."/>
            <person name="Jogler M."/>
            <person name="Vollmers J."/>
            <person name="Boedeker C."/>
            <person name="Bunk B."/>
            <person name="Rast P."/>
            <person name="Borchert D."/>
            <person name="Glockner I."/>
            <person name="Freese H.M."/>
            <person name="Klenk H.P."/>
            <person name="Overmann J."/>
            <person name="Kaster A.K."/>
            <person name="Rohde M."/>
            <person name="Wiegand S."/>
            <person name="Jogler C."/>
        </authorList>
    </citation>
    <scope>NUCLEOTIDE SEQUENCE [LARGE SCALE GENOMIC DNA]</scope>
    <source>
        <strain evidence="1 2">NH11</strain>
    </source>
</reference>
<evidence type="ECO:0000313" key="1">
    <source>
        <dbReference type="EMBL" id="APZ92735.1"/>
    </source>
</evidence>
<sequence>MDGCVTKTHWSPGIGRVVSGLSNITGECDREKYSGGPAAQLPVLQDLPKITLTFARNRPELAMMFRVLLSIVLIANLLACPLRCASCAAGMSTVGECAQAACSCCPHRNQLPTERPGDSPHGSCPCPDCICEGATLEDSPTVEASTVEGARFDAWPSSLEPDFAITLTRNQTCHSAHFLSRQRSRDALIARQTWLVSQSPAQRLA</sequence>
<keyword evidence="2" id="KW-1185">Reference proteome</keyword>
<accession>A0A1P8WF93</accession>